<evidence type="ECO:0000313" key="3">
    <source>
        <dbReference type="Proteomes" id="UP000294739"/>
    </source>
</evidence>
<name>A0A4R5CXE8_9ACTN</name>
<dbReference type="InterPro" id="IPR036390">
    <property type="entry name" value="WH_DNA-bd_sf"/>
</dbReference>
<dbReference type="PANTHER" id="PTHR33164:SF99">
    <property type="entry name" value="MARR FAMILY REGULATORY PROTEIN"/>
    <property type="match status" value="1"/>
</dbReference>
<dbReference type="OrthoDB" id="4826718at2"/>
<comment type="caution">
    <text evidence="2">The sequence shown here is derived from an EMBL/GenBank/DDBJ whole genome shotgun (WGS) entry which is preliminary data.</text>
</comment>
<feature type="domain" description="HTH marR-type" evidence="1">
    <location>
        <begin position="5"/>
        <end position="140"/>
    </location>
</feature>
<dbReference type="InterPro" id="IPR000835">
    <property type="entry name" value="HTH_MarR-typ"/>
</dbReference>
<gene>
    <name evidence="2" type="ORF">E1269_21675</name>
</gene>
<proteinExistence type="predicted"/>
<evidence type="ECO:0000259" key="1">
    <source>
        <dbReference type="PROSITE" id="PS50995"/>
    </source>
</evidence>
<dbReference type="GO" id="GO:0003700">
    <property type="term" value="F:DNA-binding transcription factor activity"/>
    <property type="evidence" value="ECO:0007669"/>
    <property type="project" value="InterPro"/>
</dbReference>
<dbReference type="SMART" id="SM00347">
    <property type="entry name" value="HTH_MARR"/>
    <property type="match status" value="1"/>
</dbReference>
<dbReference type="InterPro" id="IPR036388">
    <property type="entry name" value="WH-like_DNA-bd_sf"/>
</dbReference>
<dbReference type="Pfam" id="PF12802">
    <property type="entry name" value="MarR_2"/>
    <property type="match status" value="1"/>
</dbReference>
<dbReference type="InterPro" id="IPR039422">
    <property type="entry name" value="MarR/SlyA-like"/>
</dbReference>
<accession>A0A4R5CXE8</accession>
<dbReference type="SUPFAM" id="SSF46785">
    <property type="entry name" value="Winged helix' DNA-binding domain"/>
    <property type="match status" value="1"/>
</dbReference>
<dbReference type="PRINTS" id="PR00598">
    <property type="entry name" value="HTHMARR"/>
</dbReference>
<sequence length="141" mass="15924">MSNHRERLGYLLKHAYLAYTALIEQVLAPYGIEGREFAVLLVFDDAVPLSQQEAARRLTIDRTTMVAFVDALESKRLVERRPDPADRRRNIVSLTDDGRRLLAEATTAADEAERRFLAPLGPDSTRFTADLARIIEAFEGH</sequence>
<organism evidence="2 3">
    <name type="scientific">Jiangella asiatica</name>
    <dbReference type="NCBI Taxonomy" id="2530372"/>
    <lineage>
        <taxon>Bacteria</taxon>
        <taxon>Bacillati</taxon>
        <taxon>Actinomycetota</taxon>
        <taxon>Actinomycetes</taxon>
        <taxon>Jiangellales</taxon>
        <taxon>Jiangellaceae</taxon>
        <taxon>Jiangella</taxon>
    </lineage>
</organism>
<dbReference type="RefSeq" id="WP_131898416.1">
    <property type="nucleotide sequence ID" value="NZ_SMKZ01000035.1"/>
</dbReference>
<dbReference type="Gene3D" id="1.10.10.10">
    <property type="entry name" value="Winged helix-like DNA-binding domain superfamily/Winged helix DNA-binding domain"/>
    <property type="match status" value="1"/>
</dbReference>
<dbReference type="PANTHER" id="PTHR33164">
    <property type="entry name" value="TRANSCRIPTIONAL REGULATOR, MARR FAMILY"/>
    <property type="match status" value="1"/>
</dbReference>
<evidence type="ECO:0000313" key="2">
    <source>
        <dbReference type="EMBL" id="TDE02595.1"/>
    </source>
</evidence>
<dbReference type="GO" id="GO:0006950">
    <property type="term" value="P:response to stress"/>
    <property type="evidence" value="ECO:0007669"/>
    <property type="project" value="TreeGrafter"/>
</dbReference>
<dbReference type="PROSITE" id="PS50995">
    <property type="entry name" value="HTH_MARR_2"/>
    <property type="match status" value="1"/>
</dbReference>
<dbReference type="InParanoid" id="A0A4R5CXE8"/>
<dbReference type="AlphaFoldDB" id="A0A4R5CXE8"/>
<keyword evidence="3" id="KW-1185">Reference proteome</keyword>
<dbReference type="Proteomes" id="UP000294739">
    <property type="component" value="Unassembled WGS sequence"/>
</dbReference>
<protein>
    <submittedName>
        <fullName evidence="2">MarR family transcriptional regulator</fullName>
    </submittedName>
</protein>
<dbReference type="EMBL" id="SMKZ01000035">
    <property type="protein sequence ID" value="TDE02595.1"/>
    <property type="molecule type" value="Genomic_DNA"/>
</dbReference>
<reference evidence="2 3" key="1">
    <citation type="submission" date="2019-03" db="EMBL/GenBank/DDBJ databases">
        <title>Draft genome sequences of novel Actinobacteria.</title>
        <authorList>
            <person name="Sahin N."/>
            <person name="Ay H."/>
            <person name="Saygin H."/>
        </authorList>
    </citation>
    <scope>NUCLEOTIDE SEQUENCE [LARGE SCALE GENOMIC DNA]</scope>
    <source>
        <strain evidence="2 3">5K138</strain>
    </source>
</reference>